<accession>A0A0F9RP79</accession>
<reference evidence="1" key="1">
    <citation type="journal article" date="2015" name="Nature">
        <title>Complex archaea that bridge the gap between prokaryotes and eukaryotes.</title>
        <authorList>
            <person name="Spang A."/>
            <person name="Saw J.H."/>
            <person name="Jorgensen S.L."/>
            <person name="Zaremba-Niedzwiedzka K."/>
            <person name="Martijn J."/>
            <person name="Lind A.E."/>
            <person name="van Eijk R."/>
            <person name="Schleper C."/>
            <person name="Guy L."/>
            <person name="Ettema T.J."/>
        </authorList>
    </citation>
    <scope>NUCLEOTIDE SEQUENCE</scope>
</reference>
<dbReference type="AlphaFoldDB" id="A0A0F9RP79"/>
<evidence type="ECO:0000313" key="1">
    <source>
        <dbReference type="EMBL" id="KKN56534.1"/>
    </source>
</evidence>
<proteinExistence type="predicted"/>
<protein>
    <submittedName>
        <fullName evidence="1">Uncharacterized protein</fullName>
    </submittedName>
</protein>
<gene>
    <name evidence="1" type="ORF">LCGC14_0571120</name>
</gene>
<comment type="caution">
    <text evidence="1">The sequence shown here is derived from an EMBL/GenBank/DDBJ whole genome shotgun (WGS) entry which is preliminary data.</text>
</comment>
<organism evidence="1">
    <name type="scientific">marine sediment metagenome</name>
    <dbReference type="NCBI Taxonomy" id="412755"/>
    <lineage>
        <taxon>unclassified sequences</taxon>
        <taxon>metagenomes</taxon>
        <taxon>ecological metagenomes</taxon>
    </lineage>
</organism>
<name>A0A0F9RP79_9ZZZZ</name>
<sequence length="90" mass="10880">MKRQIPLMYLVIHQALVKNYKFRDISKVELFNIFSRNFRVKKVFWYVLLKEMEDYSLVSYHIGKHPYIQISKPPINLDNTSHLYKSVGLF</sequence>
<dbReference type="EMBL" id="LAZR01000839">
    <property type="protein sequence ID" value="KKN56534.1"/>
    <property type="molecule type" value="Genomic_DNA"/>
</dbReference>